<dbReference type="InterPro" id="IPR016155">
    <property type="entry name" value="Mopterin_synth/thiamin_S_b"/>
</dbReference>
<evidence type="ECO:0000256" key="1">
    <source>
        <dbReference type="ARBA" id="ARBA00022741"/>
    </source>
</evidence>
<dbReference type="GO" id="GO:0000166">
    <property type="term" value="F:nucleotide binding"/>
    <property type="evidence" value="ECO:0007669"/>
    <property type="project" value="UniProtKB-KW"/>
</dbReference>
<dbReference type="SUPFAM" id="SSF54285">
    <property type="entry name" value="MoaD/ThiS"/>
    <property type="match status" value="1"/>
</dbReference>
<evidence type="ECO:0000313" key="4">
    <source>
        <dbReference type="EMBL" id="SDN18614.1"/>
    </source>
</evidence>
<dbReference type="RefSeq" id="WP_090839388.1">
    <property type="nucleotide sequence ID" value="NZ_FNIL01000001.1"/>
</dbReference>
<protein>
    <recommendedName>
        <fullName evidence="3">Molybdopterin synthase sulfur carrier subunit</fullName>
    </recommendedName>
</protein>
<proteinExistence type="inferred from homology"/>
<dbReference type="AlphaFoldDB" id="A0A1G9ZBD9"/>
<name>A0A1G9ZBD9_9BACI</name>
<comment type="similarity">
    <text evidence="2">Belongs to the MoaD family.</text>
</comment>
<dbReference type="STRING" id="745820.SAMN04488053_10131"/>
<dbReference type="CDD" id="cd00754">
    <property type="entry name" value="Ubl_MoaD"/>
    <property type="match status" value="1"/>
</dbReference>
<dbReference type="Proteomes" id="UP000198778">
    <property type="component" value="Unassembled WGS sequence"/>
</dbReference>
<organism evidence="4 5">
    <name type="scientific">Alkalicoccus daliensis</name>
    <dbReference type="NCBI Taxonomy" id="745820"/>
    <lineage>
        <taxon>Bacteria</taxon>
        <taxon>Bacillati</taxon>
        <taxon>Bacillota</taxon>
        <taxon>Bacilli</taxon>
        <taxon>Bacillales</taxon>
        <taxon>Bacillaceae</taxon>
        <taxon>Alkalicoccus</taxon>
    </lineage>
</organism>
<dbReference type="PANTHER" id="PTHR33359:SF1">
    <property type="entry name" value="MOLYBDOPTERIN SYNTHASE SULFUR CARRIER SUBUNIT"/>
    <property type="match status" value="1"/>
</dbReference>
<dbReference type="NCBIfam" id="TIGR01682">
    <property type="entry name" value="moaD"/>
    <property type="match status" value="1"/>
</dbReference>
<dbReference type="OrthoDB" id="9801945at2"/>
<evidence type="ECO:0000313" key="5">
    <source>
        <dbReference type="Proteomes" id="UP000198778"/>
    </source>
</evidence>
<dbReference type="UniPathway" id="UPA00344"/>
<keyword evidence="1" id="KW-0547">Nucleotide-binding</keyword>
<evidence type="ECO:0000256" key="3">
    <source>
        <dbReference type="ARBA" id="ARBA00024247"/>
    </source>
</evidence>
<accession>A0A1G9ZBD9</accession>
<gene>
    <name evidence="4" type="ORF">SAMN04488053_10131</name>
</gene>
<keyword evidence="5" id="KW-1185">Reference proteome</keyword>
<dbReference type="EMBL" id="FNIL01000001">
    <property type="protein sequence ID" value="SDN18614.1"/>
    <property type="molecule type" value="Genomic_DNA"/>
</dbReference>
<dbReference type="InterPro" id="IPR003749">
    <property type="entry name" value="ThiS/MoaD-like"/>
</dbReference>
<sequence length="78" mass="8435">MIKVLFFAGMKEQAGTAEYELQQKEIAVAEIRAKVRAEFPGVTGTDRAMVAINEEFTNEDDTARTGDVVAFIPPVSGG</sequence>
<dbReference type="InterPro" id="IPR044672">
    <property type="entry name" value="MOCS2A"/>
</dbReference>
<dbReference type="Gene3D" id="3.10.20.30">
    <property type="match status" value="1"/>
</dbReference>
<dbReference type="InterPro" id="IPR012675">
    <property type="entry name" value="Beta-grasp_dom_sf"/>
</dbReference>
<dbReference type="Pfam" id="PF02597">
    <property type="entry name" value="ThiS"/>
    <property type="match status" value="1"/>
</dbReference>
<reference evidence="5" key="1">
    <citation type="submission" date="2016-10" db="EMBL/GenBank/DDBJ databases">
        <authorList>
            <person name="Varghese N."/>
            <person name="Submissions S."/>
        </authorList>
    </citation>
    <scope>NUCLEOTIDE SEQUENCE [LARGE SCALE GENOMIC DNA]</scope>
    <source>
        <strain evidence="5">CGMCC 1.10369</strain>
    </source>
</reference>
<dbReference type="PANTHER" id="PTHR33359">
    <property type="entry name" value="MOLYBDOPTERIN SYNTHASE SULFUR CARRIER SUBUNIT"/>
    <property type="match status" value="1"/>
</dbReference>
<evidence type="ECO:0000256" key="2">
    <source>
        <dbReference type="ARBA" id="ARBA00024200"/>
    </source>
</evidence>
<dbReference type="GO" id="GO:1990133">
    <property type="term" value="C:molybdopterin adenylyltransferase complex"/>
    <property type="evidence" value="ECO:0007669"/>
    <property type="project" value="TreeGrafter"/>
</dbReference>
<dbReference type="GO" id="GO:0006777">
    <property type="term" value="P:Mo-molybdopterin cofactor biosynthetic process"/>
    <property type="evidence" value="ECO:0007669"/>
    <property type="project" value="InterPro"/>
</dbReference>